<feature type="domain" description="OTU" evidence="8">
    <location>
        <begin position="126"/>
        <end position="326"/>
    </location>
</feature>
<keyword evidence="5" id="KW-0378">Hydrolase</keyword>
<organism evidence="9 10">
    <name type="scientific">Batrachochytrium salamandrivorans</name>
    <dbReference type="NCBI Taxonomy" id="1357716"/>
    <lineage>
        <taxon>Eukaryota</taxon>
        <taxon>Fungi</taxon>
        <taxon>Fungi incertae sedis</taxon>
        <taxon>Chytridiomycota</taxon>
        <taxon>Chytridiomycota incertae sedis</taxon>
        <taxon>Chytridiomycetes</taxon>
        <taxon>Rhizophydiales</taxon>
        <taxon>Rhizophydiales incertae sedis</taxon>
        <taxon>Batrachochytrium</taxon>
    </lineage>
</organism>
<evidence type="ECO:0000256" key="6">
    <source>
        <dbReference type="ARBA" id="ARBA00022807"/>
    </source>
</evidence>
<evidence type="ECO:0000256" key="3">
    <source>
        <dbReference type="ARBA" id="ARBA00022670"/>
    </source>
</evidence>
<keyword evidence="10" id="KW-1185">Reference proteome</keyword>
<dbReference type="InterPro" id="IPR038765">
    <property type="entry name" value="Papain-like_cys_pep_sf"/>
</dbReference>
<dbReference type="CDD" id="cd22749">
    <property type="entry name" value="Otubain_C65"/>
    <property type="match status" value="1"/>
</dbReference>
<gene>
    <name evidence="9" type="ORF">BASA50_002072</name>
</gene>
<evidence type="ECO:0000256" key="4">
    <source>
        <dbReference type="ARBA" id="ARBA00022786"/>
    </source>
</evidence>
<sequence length="329" mass="36666">MQDAYTAADKAATSASLVETDTAPDLSAPSTAASVRDGVVSVVDNTSNAPVVAAVASATEVVADAPLPPTRPTDEEILRFERQIKAETMQVPLVGDMVDFQALQEEYETGLPVYVEKIQHLKKTCLGMRNVRKDGNCFYRAFGFRLAELVFEQRGLPWHQAILQRARDTKALMSAMGYDMSILEDFWEKFQEVLLITEMDSGGVLKAFQTDYISDTVVCYLRLVTAALLKRDRDIYEAFVLGEYLSLDSFIGECVEPMNVESDQIHIVTMANIFGVDIRIGNLDTTTSTQGINFHEISPMEPMQIDESPMISLLYRPGHYDVLYPRPLV</sequence>
<dbReference type="SUPFAM" id="SSF54001">
    <property type="entry name" value="Cysteine proteinases"/>
    <property type="match status" value="1"/>
</dbReference>
<name>A0ABQ8FMA3_9FUNG</name>
<dbReference type="InterPro" id="IPR042468">
    <property type="entry name" value="Peptidase_C65_otubain_sub1"/>
</dbReference>
<feature type="region of interest" description="Disordered" evidence="7">
    <location>
        <begin position="1"/>
        <end position="31"/>
    </location>
</feature>
<dbReference type="InterPro" id="IPR042467">
    <property type="entry name" value="Peptidase_C65_otubain_sub2"/>
</dbReference>
<accession>A0ABQ8FMA3</accession>
<dbReference type="PROSITE" id="PS50802">
    <property type="entry name" value="OTU"/>
    <property type="match status" value="1"/>
</dbReference>
<comment type="caution">
    <text evidence="9">The sequence shown here is derived from an EMBL/GenBank/DDBJ whole genome shotgun (WGS) entry which is preliminary data.</text>
</comment>
<keyword evidence="4" id="KW-0833">Ubl conjugation pathway</keyword>
<evidence type="ECO:0000256" key="7">
    <source>
        <dbReference type="SAM" id="MobiDB-lite"/>
    </source>
</evidence>
<dbReference type="EMBL" id="JAFCIX010000028">
    <property type="protein sequence ID" value="KAH6600688.1"/>
    <property type="molecule type" value="Genomic_DNA"/>
</dbReference>
<dbReference type="Gene3D" id="3.30.200.60">
    <property type="entry name" value="Peptidase C65 Otubain, subdomain 1"/>
    <property type="match status" value="1"/>
</dbReference>
<evidence type="ECO:0000256" key="2">
    <source>
        <dbReference type="ARBA" id="ARBA00012759"/>
    </source>
</evidence>
<dbReference type="InterPro" id="IPR003323">
    <property type="entry name" value="OTU_dom"/>
</dbReference>
<dbReference type="PANTHER" id="PTHR12931:SF15">
    <property type="entry name" value="UBIQUITIN THIOESTERASE OTUBAIN-LIKE"/>
    <property type="match status" value="1"/>
</dbReference>
<keyword evidence="3" id="KW-0645">Protease</keyword>
<dbReference type="PANTHER" id="PTHR12931">
    <property type="entry name" value="UBIQUITIN THIOLESTERASE PROTEIN OTUB"/>
    <property type="match status" value="1"/>
</dbReference>
<dbReference type="EC" id="3.4.19.12" evidence="2"/>
<dbReference type="InterPro" id="IPR019400">
    <property type="entry name" value="Peptidase_C65_otubain"/>
</dbReference>
<dbReference type="Gene3D" id="1.20.1300.20">
    <property type="entry name" value="Peptidase C65 Otubain, subdomain 2"/>
    <property type="match status" value="1"/>
</dbReference>
<proteinExistence type="predicted"/>
<dbReference type="Proteomes" id="UP001648503">
    <property type="component" value="Unassembled WGS sequence"/>
</dbReference>
<keyword evidence="6" id="KW-0788">Thiol protease</keyword>
<dbReference type="Pfam" id="PF10275">
    <property type="entry name" value="Peptidase_C65"/>
    <property type="match status" value="1"/>
</dbReference>
<evidence type="ECO:0000313" key="9">
    <source>
        <dbReference type="EMBL" id="KAH6600688.1"/>
    </source>
</evidence>
<comment type="catalytic activity">
    <reaction evidence="1">
        <text>Thiol-dependent hydrolysis of ester, thioester, amide, peptide and isopeptide bonds formed by the C-terminal Gly of ubiquitin (a 76-residue protein attached to proteins as an intracellular targeting signal).</text>
        <dbReference type="EC" id="3.4.19.12"/>
    </reaction>
</comment>
<reference evidence="9 10" key="1">
    <citation type="submission" date="2021-02" db="EMBL/GenBank/DDBJ databases">
        <title>Variation within the Batrachochytrium salamandrivorans European outbreak.</title>
        <authorList>
            <person name="Kelly M."/>
            <person name="Pasmans F."/>
            <person name="Shea T.P."/>
            <person name="Munoz J.F."/>
            <person name="Carranza S."/>
            <person name="Cuomo C.A."/>
            <person name="Martel A."/>
        </authorList>
    </citation>
    <scope>NUCLEOTIDE SEQUENCE [LARGE SCALE GENOMIC DNA]</scope>
    <source>
        <strain evidence="9 10">AMFP18/2</strain>
    </source>
</reference>
<evidence type="ECO:0000256" key="1">
    <source>
        <dbReference type="ARBA" id="ARBA00000707"/>
    </source>
</evidence>
<protein>
    <recommendedName>
        <fullName evidence="2">ubiquitinyl hydrolase 1</fullName>
        <ecNumber evidence="2">3.4.19.12</ecNumber>
    </recommendedName>
</protein>
<evidence type="ECO:0000256" key="5">
    <source>
        <dbReference type="ARBA" id="ARBA00022801"/>
    </source>
</evidence>
<evidence type="ECO:0000259" key="8">
    <source>
        <dbReference type="PROSITE" id="PS50802"/>
    </source>
</evidence>
<feature type="compositionally biased region" description="Low complexity" evidence="7">
    <location>
        <begin position="1"/>
        <end position="16"/>
    </location>
</feature>
<evidence type="ECO:0000313" key="10">
    <source>
        <dbReference type="Proteomes" id="UP001648503"/>
    </source>
</evidence>